<gene>
    <name evidence="4" type="ORF">F7731_21120</name>
</gene>
<evidence type="ECO:0000313" key="5">
    <source>
        <dbReference type="Proteomes" id="UP000481030"/>
    </source>
</evidence>
<dbReference type="SUPFAM" id="SSF56059">
    <property type="entry name" value="Glutathione synthetase ATP-binding domain-like"/>
    <property type="match status" value="1"/>
</dbReference>
<proteinExistence type="predicted"/>
<dbReference type="Proteomes" id="UP000481030">
    <property type="component" value="Unassembled WGS sequence"/>
</dbReference>
<keyword evidence="2" id="KW-0547">Nucleotide-binding</keyword>
<reference evidence="4 5" key="1">
    <citation type="journal article" date="2016" name="Antonie Van Leeuwenhoek">
        <title>Bacillus depressus sp. nov., isolated from soil of a sunflower field.</title>
        <authorList>
            <person name="Wei X."/>
            <person name="Xin D."/>
            <person name="Xin Y."/>
            <person name="Zhang H."/>
            <person name="Wang T."/>
            <person name="Zhang J."/>
        </authorList>
    </citation>
    <scope>NUCLEOTIDE SEQUENCE [LARGE SCALE GENOMIC DNA]</scope>
    <source>
        <strain evidence="4 5">BZ1</strain>
    </source>
</reference>
<evidence type="ECO:0000259" key="3">
    <source>
        <dbReference type="PROSITE" id="PS50975"/>
    </source>
</evidence>
<dbReference type="GO" id="GO:0005524">
    <property type="term" value="F:ATP binding"/>
    <property type="evidence" value="ECO:0007669"/>
    <property type="project" value="UniProtKB-UniRule"/>
</dbReference>
<dbReference type="InterPro" id="IPR011095">
    <property type="entry name" value="Dala_Dala_lig_C"/>
</dbReference>
<keyword evidence="2" id="KW-0067">ATP-binding</keyword>
<dbReference type="RefSeq" id="WP_151536781.1">
    <property type="nucleotide sequence ID" value="NZ_WBOS01000016.1"/>
</dbReference>
<keyword evidence="5" id="KW-1185">Reference proteome</keyword>
<sequence>MNNKAVILGCNYYIGLSTIRCLGIHGIHTVAIDYSAEDRYGSESKYCSERLIAPYYKEDPKGFIQFLIDYAKKQSVKPVLIPCHDSYVEIVDEYLDEIREHYLIPQTEKGLYTKVMNKETLHALAVEKGMDVPETVRIDEENFIEKVESTLKYPCIVKPTDSPAFVAHFRKKLFKVFNREELVAAIEKSKKANLEVIVQRIIPGFDDHMYTFDAYMNQDAKVTHWVTCQKHRQYPINFGASVYTEQKYVQELYDIGAPFLEAIGFKGFAEIEFKKDAETGKFYLIEINARITNLNNLLYEVGVNFPYITYRELTGSPLEPYAVKEDKHRVFWYAYEDLLAIRGYLRTGQLTKKQVMQSLMKRKSYAIWDWKDPKPGLVNFRKIAGKLLKKN</sequence>
<dbReference type="Gene3D" id="3.30.1490.20">
    <property type="entry name" value="ATP-grasp fold, A domain"/>
    <property type="match status" value="1"/>
</dbReference>
<dbReference type="InterPro" id="IPR011761">
    <property type="entry name" value="ATP-grasp"/>
</dbReference>
<feature type="domain" description="ATP-grasp" evidence="3">
    <location>
        <begin position="122"/>
        <end position="314"/>
    </location>
</feature>
<dbReference type="InterPro" id="IPR005479">
    <property type="entry name" value="CPAse_ATP-bd"/>
</dbReference>
<evidence type="ECO:0000256" key="1">
    <source>
        <dbReference type="ARBA" id="ARBA00022598"/>
    </source>
</evidence>
<evidence type="ECO:0000313" key="4">
    <source>
        <dbReference type="EMBL" id="KAB2329967.1"/>
    </source>
</evidence>
<dbReference type="Gene3D" id="3.40.50.20">
    <property type="match status" value="1"/>
</dbReference>
<comment type="caution">
    <text evidence="4">The sequence shown here is derived from an EMBL/GenBank/DDBJ whole genome shotgun (WGS) entry which is preliminary data.</text>
</comment>
<protein>
    <submittedName>
        <fullName evidence="4">Carboxylate--amine ligase</fullName>
    </submittedName>
</protein>
<dbReference type="PROSITE" id="PS00867">
    <property type="entry name" value="CPSASE_2"/>
    <property type="match status" value="1"/>
</dbReference>
<dbReference type="OrthoDB" id="5420347at2"/>
<dbReference type="Gene3D" id="3.30.470.20">
    <property type="entry name" value="ATP-grasp fold, B domain"/>
    <property type="match status" value="1"/>
</dbReference>
<dbReference type="EMBL" id="WBOS01000016">
    <property type="protein sequence ID" value="KAB2329967.1"/>
    <property type="molecule type" value="Genomic_DNA"/>
</dbReference>
<evidence type="ECO:0000256" key="2">
    <source>
        <dbReference type="PROSITE-ProRule" id="PRU00409"/>
    </source>
</evidence>
<dbReference type="PROSITE" id="PS50975">
    <property type="entry name" value="ATP_GRASP"/>
    <property type="match status" value="1"/>
</dbReference>
<dbReference type="InterPro" id="IPR013815">
    <property type="entry name" value="ATP_grasp_subdomain_1"/>
</dbReference>
<dbReference type="Pfam" id="PF07478">
    <property type="entry name" value="Dala_Dala_lig_C"/>
    <property type="match status" value="1"/>
</dbReference>
<dbReference type="AlphaFoldDB" id="A0A6L3UZD3"/>
<dbReference type="GO" id="GO:0008716">
    <property type="term" value="F:D-alanine-D-alanine ligase activity"/>
    <property type="evidence" value="ECO:0007669"/>
    <property type="project" value="InterPro"/>
</dbReference>
<keyword evidence="1 4" id="KW-0436">Ligase</keyword>
<accession>A0A6L3UZD3</accession>
<name>A0A6L3UZD3_9BACI</name>
<dbReference type="GO" id="GO:0046872">
    <property type="term" value="F:metal ion binding"/>
    <property type="evidence" value="ECO:0007669"/>
    <property type="project" value="InterPro"/>
</dbReference>
<organism evidence="4 5">
    <name type="scientific">Cytobacillus depressus</name>
    <dbReference type="NCBI Taxonomy" id="1602942"/>
    <lineage>
        <taxon>Bacteria</taxon>
        <taxon>Bacillati</taxon>
        <taxon>Bacillota</taxon>
        <taxon>Bacilli</taxon>
        <taxon>Bacillales</taxon>
        <taxon>Bacillaceae</taxon>
        <taxon>Cytobacillus</taxon>
    </lineage>
</organism>